<gene>
    <name evidence="1" type="ORF">NTJ_05302</name>
</gene>
<organism evidence="1 2">
    <name type="scientific">Nesidiocoris tenuis</name>
    <dbReference type="NCBI Taxonomy" id="355587"/>
    <lineage>
        <taxon>Eukaryota</taxon>
        <taxon>Metazoa</taxon>
        <taxon>Ecdysozoa</taxon>
        <taxon>Arthropoda</taxon>
        <taxon>Hexapoda</taxon>
        <taxon>Insecta</taxon>
        <taxon>Pterygota</taxon>
        <taxon>Neoptera</taxon>
        <taxon>Paraneoptera</taxon>
        <taxon>Hemiptera</taxon>
        <taxon>Heteroptera</taxon>
        <taxon>Panheteroptera</taxon>
        <taxon>Cimicomorpha</taxon>
        <taxon>Miridae</taxon>
        <taxon>Dicyphina</taxon>
        <taxon>Nesidiocoris</taxon>
    </lineage>
</organism>
<accession>A0ABN7AKB2</accession>
<evidence type="ECO:0000313" key="2">
    <source>
        <dbReference type="Proteomes" id="UP001307889"/>
    </source>
</evidence>
<sequence length="96" mass="10828">MHVQPKTCRRRRHHKSESLVWRRQVRPRMCSGQHARSLVEPGHFGVGEWGKPSNIRRKNPVCLSRIASPSSNLVNSSPAIFEPLSAHLGRTAIVSD</sequence>
<name>A0ABN7AKB2_9HEMI</name>
<dbReference type="Proteomes" id="UP001307889">
    <property type="component" value="Chromosome 3"/>
</dbReference>
<evidence type="ECO:0000313" key="1">
    <source>
        <dbReference type="EMBL" id="BES92493.1"/>
    </source>
</evidence>
<proteinExistence type="predicted"/>
<protein>
    <submittedName>
        <fullName evidence="1">Uncharacterized protein</fullName>
    </submittedName>
</protein>
<dbReference type="EMBL" id="AP028911">
    <property type="protein sequence ID" value="BES92493.1"/>
    <property type="molecule type" value="Genomic_DNA"/>
</dbReference>
<reference evidence="1 2" key="1">
    <citation type="submission" date="2023-09" db="EMBL/GenBank/DDBJ databases">
        <title>Nesidiocoris tenuis whole genome shotgun sequence.</title>
        <authorList>
            <person name="Shibata T."/>
            <person name="Shimoda M."/>
            <person name="Kobayashi T."/>
            <person name="Uehara T."/>
        </authorList>
    </citation>
    <scope>NUCLEOTIDE SEQUENCE [LARGE SCALE GENOMIC DNA]</scope>
    <source>
        <strain evidence="1 2">Japan</strain>
    </source>
</reference>
<keyword evidence="2" id="KW-1185">Reference proteome</keyword>